<dbReference type="AlphaFoldDB" id="A0A3M6G170"/>
<protein>
    <submittedName>
        <fullName evidence="1">Uncharacterized protein</fullName>
    </submittedName>
</protein>
<proteinExistence type="predicted"/>
<name>A0A3M6G170_PSEAJ</name>
<evidence type="ECO:0000313" key="2">
    <source>
        <dbReference type="Proteomes" id="UP000271531"/>
    </source>
</evidence>
<dbReference type="Proteomes" id="UP000271531">
    <property type="component" value="Unassembled WGS sequence"/>
</dbReference>
<dbReference type="EMBL" id="RBVA01000939">
    <property type="protein sequence ID" value="RMV85936.1"/>
    <property type="molecule type" value="Genomic_DNA"/>
</dbReference>
<reference evidence="1 2" key="1">
    <citation type="submission" date="2018-08" db="EMBL/GenBank/DDBJ databases">
        <title>Recombination of ecologically and evolutionarily significant loci maintains genetic cohesion in the Pseudomonas syringae species complex.</title>
        <authorList>
            <person name="Dillon M."/>
            <person name="Thakur S."/>
            <person name="Almeida R.N.D."/>
            <person name="Weir B.S."/>
            <person name="Guttman D.S."/>
        </authorList>
    </citation>
    <scope>NUCLEOTIDE SEQUENCE [LARGE SCALE GENOMIC DNA]</scope>
    <source>
        <strain evidence="1 2">ICMP 4525</strain>
    </source>
</reference>
<organism evidence="1 2">
    <name type="scientific">Pseudomonas amygdali pv. tabaci</name>
    <name type="common">Pseudomonas syringae pv. tabaci</name>
    <dbReference type="NCBI Taxonomy" id="322"/>
    <lineage>
        <taxon>Bacteria</taxon>
        <taxon>Pseudomonadati</taxon>
        <taxon>Pseudomonadota</taxon>
        <taxon>Gammaproteobacteria</taxon>
        <taxon>Pseudomonadales</taxon>
        <taxon>Pseudomonadaceae</taxon>
        <taxon>Pseudomonas</taxon>
        <taxon>Pseudomonas amygdali</taxon>
    </lineage>
</organism>
<accession>A0A3M6G170</accession>
<comment type="caution">
    <text evidence="1">The sequence shown here is derived from an EMBL/GenBank/DDBJ whole genome shotgun (WGS) entry which is preliminary data.</text>
</comment>
<evidence type="ECO:0000313" key="1">
    <source>
        <dbReference type="EMBL" id="RMV85936.1"/>
    </source>
</evidence>
<sequence length="618" mass="68028">MPERVDTDIDQQQYLAGCTGHEQLVVADLGQRQFNTLLQGTEQVEQLELAQVTGARMQRHAGRGVDHVVAVAPGQQLKQFPAALDRRKVRPLVNTQVAVVQGPLMLAWLAFIRGMHQRQRIFCKVRSDARIDELDLARLALESGIQAPTEYGQVTSIERVGGALRAGEPGLKAIAVIELVNQCTTLAGHLAHFPLAAAVEQRQLSFIPAPLRGQALQQQALPTGVALTARAGELFVDLQVQAAPHQFEALLLVACLQMLFDTPVHNHVRVQLIQVQLVGKHRLLETQAQALHAGMFTGVNLDQQQLENRLVGRLDTLEQLPQAGTDKFRRRNVRHRPEVEHFAGADEAFAQQGMGVILIVLLFIDWHQPPHRGAPCEPDRRAIKLIEQQVMLGSAAVVRAELRVAVPTLETLRVDQEKVRLCPHSGGPGFKGLAFPAQFGDGLRLQFAVVADPYVHVALFSLGQRTEAAHQEQAVNRLGSVTTPDLVREGACQALRFGQRQRVRFVLRDASRRATGNVTGQQRVVDVKEQRQQGQNALLAGRHAFEGTRISPVIERQETVAQLAENLAVDALIQVGANFRITRHRNSRHLACAGVELLSKDGGEGLQPREKDSVGLLF</sequence>
<gene>
    <name evidence="1" type="ORF">ALP03_05855</name>
</gene>